<reference evidence="1 2" key="1">
    <citation type="submission" date="2018-06" db="EMBL/GenBank/DDBJ databases">
        <authorList>
            <consortium name="Pathogen Informatics"/>
            <person name="Doyle S."/>
        </authorList>
    </citation>
    <scope>NUCLEOTIDE SEQUENCE [LARGE SCALE GENOMIC DNA]</scope>
    <source>
        <strain evidence="1 2">NCTC8622</strain>
    </source>
</reference>
<dbReference type="SUPFAM" id="SSF48452">
    <property type="entry name" value="TPR-like"/>
    <property type="match status" value="1"/>
</dbReference>
<name>A0A376U4N8_ECOLX</name>
<dbReference type="Proteomes" id="UP000254079">
    <property type="component" value="Unassembled WGS sequence"/>
</dbReference>
<sequence>MVQNASRDAVIKLQRSERGIEWGLYAISPLNGYRLAIREIGKCNALLDDAVALMPATAIQGVLHGINPERLTIELSDADGNIVLSYQEHQPQELPCRTSPKHHSQHKTLPSTDEAWFIGQHLEQYHHASRSPFDYYLRGVVLDPLDYRCNLALAMLEYNRADFPQAVAYATQALKRAHALNKNPQCGQASLIRASAYERQGQYQQAEEDFWRAVWSGNSKSRWLLWPGTTGGA</sequence>
<protein>
    <submittedName>
        <fullName evidence="1">TPR repeat-containing protein</fullName>
    </submittedName>
</protein>
<accession>A0A376U4N8</accession>
<dbReference type="Pfam" id="PF13432">
    <property type="entry name" value="TPR_16"/>
    <property type="match status" value="1"/>
</dbReference>
<organism evidence="1 2">
    <name type="scientific">Escherichia coli</name>
    <dbReference type="NCBI Taxonomy" id="562"/>
    <lineage>
        <taxon>Bacteria</taxon>
        <taxon>Pseudomonadati</taxon>
        <taxon>Pseudomonadota</taxon>
        <taxon>Gammaproteobacteria</taxon>
        <taxon>Enterobacterales</taxon>
        <taxon>Enterobacteriaceae</taxon>
        <taxon>Escherichia</taxon>
    </lineage>
</organism>
<evidence type="ECO:0000313" key="1">
    <source>
        <dbReference type="EMBL" id="STI84397.1"/>
    </source>
</evidence>
<evidence type="ECO:0000313" key="2">
    <source>
        <dbReference type="Proteomes" id="UP000254079"/>
    </source>
</evidence>
<dbReference type="EMBL" id="UGCP01000002">
    <property type="protein sequence ID" value="STI84397.1"/>
    <property type="molecule type" value="Genomic_DNA"/>
</dbReference>
<gene>
    <name evidence="1" type="ORF">NCTC8622_03457</name>
</gene>
<proteinExistence type="predicted"/>
<dbReference type="InterPro" id="IPR011990">
    <property type="entry name" value="TPR-like_helical_dom_sf"/>
</dbReference>
<dbReference type="AlphaFoldDB" id="A0A376U4N8"/>
<dbReference type="Gene3D" id="1.25.40.10">
    <property type="entry name" value="Tetratricopeptide repeat domain"/>
    <property type="match status" value="1"/>
</dbReference>